<dbReference type="EMBL" id="BAABAV010000001">
    <property type="protein sequence ID" value="GAA4269220.1"/>
    <property type="molecule type" value="Genomic_DNA"/>
</dbReference>
<feature type="transmembrane region" description="Helical" evidence="6">
    <location>
        <begin position="251"/>
        <end position="269"/>
    </location>
</feature>
<keyword evidence="3 6" id="KW-0812">Transmembrane</keyword>
<evidence type="ECO:0000256" key="6">
    <source>
        <dbReference type="SAM" id="Phobius"/>
    </source>
</evidence>
<proteinExistence type="predicted"/>
<evidence type="ECO:0000256" key="3">
    <source>
        <dbReference type="ARBA" id="ARBA00022692"/>
    </source>
</evidence>
<feature type="transmembrane region" description="Helical" evidence="6">
    <location>
        <begin position="217"/>
        <end position="239"/>
    </location>
</feature>
<comment type="subcellular location">
    <subcellularLocation>
        <location evidence="1">Cell membrane</location>
        <topology evidence="1">Multi-pass membrane protein</topology>
    </subcellularLocation>
</comment>
<feature type="transmembrane region" description="Helical" evidence="6">
    <location>
        <begin position="180"/>
        <end position="202"/>
    </location>
</feature>
<sequence>MLNSNIYKAHVALLGANLIYGANYIIAKGIMPEKINPNAFVFMRLACCVILFWFIKFLFIKEKVEQKDFLRIALCGLLGAAANMLFFFHGINLTSPVDASIIMTVTPVIVLIFSFFILKEPITKNKLLGIIIGGIGALILILYGNNSAGTSSFLGNLFVFINATCYGLYLVIVKPLMKKYNAITIISWMFLFGLMFVTPFILNDFTKTNFEYFTTSTYLVIGYVVLFTTFFAYLFNIYALNFVSPSVTSSYIYLQPVISFIMVGIYAYIFMKDKYAQDINLIKILSCIMVIIGVYIISKPPKKFA</sequence>
<dbReference type="Pfam" id="PF00892">
    <property type="entry name" value="EamA"/>
    <property type="match status" value="2"/>
</dbReference>
<name>A0ABP8EAI7_9FLAO</name>
<keyword evidence="5 6" id="KW-0472">Membrane</keyword>
<feature type="transmembrane region" description="Helical" evidence="6">
    <location>
        <begin position="39"/>
        <end position="60"/>
    </location>
</feature>
<feature type="transmembrane region" description="Helical" evidence="6">
    <location>
        <begin position="151"/>
        <end position="173"/>
    </location>
</feature>
<evidence type="ECO:0000256" key="1">
    <source>
        <dbReference type="ARBA" id="ARBA00004651"/>
    </source>
</evidence>
<organism evidence="8 9">
    <name type="scientific">Hyunsoonleella aestuarii</name>
    <dbReference type="NCBI Taxonomy" id="912802"/>
    <lineage>
        <taxon>Bacteria</taxon>
        <taxon>Pseudomonadati</taxon>
        <taxon>Bacteroidota</taxon>
        <taxon>Flavobacteriia</taxon>
        <taxon>Flavobacteriales</taxon>
        <taxon>Flavobacteriaceae</taxon>
    </lineage>
</organism>
<dbReference type="InterPro" id="IPR050638">
    <property type="entry name" value="AA-Vitamin_Transporters"/>
</dbReference>
<feature type="domain" description="EamA" evidence="7">
    <location>
        <begin position="9"/>
        <end position="141"/>
    </location>
</feature>
<feature type="transmembrane region" description="Helical" evidence="6">
    <location>
        <begin position="97"/>
        <end position="118"/>
    </location>
</feature>
<reference evidence="9" key="1">
    <citation type="journal article" date="2019" name="Int. J. Syst. Evol. Microbiol.">
        <title>The Global Catalogue of Microorganisms (GCM) 10K type strain sequencing project: providing services to taxonomists for standard genome sequencing and annotation.</title>
        <authorList>
            <consortium name="The Broad Institute Genomics Platform"/>
            <consortium name="The Broad Institute Genome Sequencing Center for Infectious Disease"/>
            <person name="Wu L."/>
            <person name="Ma J."/>
        </authorList>
    </citation>
    <scope>NUCLEOTIDE SEQUENCE [LARGE SCALE GENOMIC DNA]</scope>
    <source>
        <strain evidence="9">JCM 17452</strain>
    </source>
</reference>
<feature type="domain" description="EamA" evidence="7">
    <location>
        <begin position="154"/>
        <end position="298"/>
    </location>
</feature>
<evidence type="ECO:0000313" key="9">
    <source>
        <dbReference type="Proteomes" id="UP001500027"/>
    </source>
</evidence>
<dbReference type="InterPro" id="IPR037185">
    <property type="entry name" value="EmrE-like"/>
</dbReference>
<keyword evidence="2" id="KW-1003">Cell membrane</keyword>
<dbReference type="PANTHER" id="PTHR32322:SF18">
    <property type="entry name" value="S-ADENOSYLMETHIONINE_S-ADENOSYLHOMOCYSTEINE TRANSPORTER"/>
    <property type="match status" value="1"/>
</dbReference>
<evidence type="ECO:0000259" key="7">
    <source>
        <dbReference type="Pfam" id="PF00892"/>
    </source>
</evidence>
<evidence type="ECO:0000313" key="8">
    <source>
        <dbReference type="EMBL" id="GAA4269220.1"/>
    </source>
</evidence>
<dbReference type="PANTHER" id="PTHR32322">
    <property type="entry name" value="INNER MEMBRANE TRANSPORTER"/>
    <property type="match status" value="1"/>
</dbReference>
<feature type="transmembrane region" description="Helical" evidence="6">
    <location>
        <begin position="127"/>
        <end position="145"/>
    </location>
</feature>
<gene>
    <name evidence="8" type="ORF">GCM10022257_13210</name>
</gene>
<evidence type="ECO:0000256" key="5">
    <source>
        <dbReference type="ARBA" id="ARBA00023136"/>
    </source>
</evidence>
<evidence type="ECO:0000256" key="4">
    <source>
        <dbReference type="ARBA" id="ARBA00022989"/>
    </source>
</evidence>
<keyword evidence="9" id="KW-1185">Reference proteome</keyword>
<dbReference type="SUPFAM" id="SSF103481">
    <property type="entry name" value="Multidrug resistance efflux transporter EmrE"/>
    <property type="match status" value="2"/>
</dbReference>
<keyword evidence="4 6" id="KW-1133">Transmembrane helix</keyword>
<evidence type="ECO:0000256" key="2">
    <source>
        <dbReference type="ARBA" id="ARBA00022475"/>
    </source>
</evidence>
<feature type="transmembrane region" description="Helical" evidence="6">
    <location>
        <begin position="72"/>
        <end position="91"/>
    </location>
</feature>
<dbReference type="Proteomes" id="UP001500027">
    <property type="component" value="Unassembled WGS sequence"/>
</dbReference>
<comment type="caution">
    <text evidence="8">The sequence shown here is derived from an EMBL/GenBank/DDBJ whole genome shotgun (WGS) entry which is preliminary data.</text>
</comment>
<feature type="transmembrane region" description="Helical" evidence="6">
    <location>
        <begin position="7"/>
        <end position="27"/>
    </location>
</feature>
<dbReference type="InterPro" id="IPR000620">
    <property type="entry name" value="EamA_dom"/>
</dbReference>
<protein>
    <submittedName>
        <fullName evidence="8">DMT family transporter</fullName>
    </submittedName>
</protein>
<accession>A0ABP8EAI7</accession>
<feature type="transmembrane region" description="Helical" evidence="6">
    <location>
        <begin position="281"/>
        <end position="298"/>
    </location>
</feature>